<dbReference type="GO" id="GO:0005178">
    <property type="term" value="F:integrin binding"/>
    <property type="evidence" value="ECO:0007669"/>
    <property type="project" value="TreeGrafter"/>
</dbReference>
<dbReference type="PANTHER" id="PTHR11348">
    <property type="entry name" value="CONNECTIVE TISSUE GROWTH FACTOR-RELATED"/>
    <property type="match status" value="1"/>
</dbReference>
<dbReference type="EMBL" id="SOYY01000020">
    <property type="protein sequence ID" value="KAA0707129.1"/>
    <property type="molecule type" value="Genomic_DNA"/>
</dbReference>
<evidence type="ECO:0000259" key="5">
    <source>
        <dbReference type="PROSITE" id="PS51323"/>
    </source>
</evidence>
<protein>
    <submittedName>
        <fullName evidence="6">WNT1-inducible-signaling pathway protein 2</fullName>
    </submittedName>
</protein>
<dbReference type="GO" id="GO:0005615">
    <property type="term" value="C:extracellular space"/>
    <property type="evidence" value="ECO:0007669"/>
    <property type="project" value="TreeGrafter"/>
</dbReference>
<feature type="domain" description="VWFC" evidence="4">
    <location>
        <begin position="104"/>
        <end position="168"/>
    </location>
</feature>
<evidence type="ECO:0000256" key="3">
    <source>
        <dbReference type="SAM" id="SignalP"/>
    </source>
</evidence>
<dbReference type="GO" id="GO:0008201">
    <property type="term" value="F:heparin binding"/>
    <property type="evidence" value="ECO:0007669"/>
    <property type="project" value="TreeGrafter"/>
</dbReference>
<name>A0A5A9NE50_9TELE</name>
<feature type="signal peptide" evidence="3">
    <location>
        <begin position="1"/>
        <end position="18"/>
    </location>
</feature>
<dbReference type="AlphaFoldDB" id="A0A5A9NE50"/>
<dbReference type="Pfam" id="PF00093">
    <property type="entry name" value="VWC"/>
    <property type="match status" value="1"/>
</dbReference>
<dbReference type="Gene3D" id="2.10.70.10">
    <property type="entry name" value="Complement Module, domain 1"/>
    <property type="match status" value="1"/>
</dbReference>
<evidence type="ECO:0000313" key="7">
    <source>
        <dbReference type="Proteomes" id="UP000324632"/>
    </source>
</evidence>
<dbReference type="Proteomes" id="UP000324632">
    <property type="component" value="Chromosome 20"/>
</dbReference>
<dbReference type="InterPro" id="IPR050941">
    <property type="entry name" value="CCN"/>
</dbReference>
<feature type="chain" id="PRO_5022700865" evidence="3">
    <location>
        <begin position="19"/>
        <end position="183"/>
    </location>
</feature>
<dbReference type="PROSITE" id="PS51323">
    <property type="entry name" value="IGFBP_N_2"/>
    <property type="match status" value="1"/>
</dbReference>
<accession>A0A5A9NE50</accession>
<dbReference type="Pfam" id="PF00219">
    <property type="entry name" value="IGFBP"/>
    <property type="match status" value="1"/>
</dbReference>
<dbReference type="SUPFAM" id="SSF57184">
    <property type="entry name" value="Growth factor receptor domain"/>
    <property type="match status" value="1"/>
</dbReference>
<gene>
    <name evidence="6" type="ORF">E1301_Tti002450</name>
</gene>
<dbReference type="GO" id="GO:0031012">
    <property type="term" value="C:extracellular matrix"/>
    <property type="evidence" value="ECO:0007669"/>
    <property type="project" value="TreeGrafter"/>
</dbReference>
<evidence type="ECO:0000256" key="2">
    <source>
        <dbReference type="ARBA" id="ARBA00023157"/>
    </source>
</evidence>
<proteinExistence type="predicted"/>
<comment type="caution">
    <text evidence="6">The sequence shown here is derived from an EMBL/GenBank/DDBJ whole genome shotgun (WGS) entry which is preliminary data.</text>
</comment>
<dbReference type="SMART" id="SM00214">
    <property type="entry name" value="VWC"/>
    <property type="match status" value="1"/>
</dbReference>
<evidence type="ECO:0000259" key="4">
    <source>
        <dbReference type="PROSITE" id="PS50184"/>
    </source>
</evidence>
<dbReference type="GO" id="GO:0007165">
    <property type="term" value="P:signal transduction"/>
    <property type="evidence" value="ECO:0007669"/>
    <property type="project" value="TreeGrafter"/>
</dbReference>
<dbReference type="InterPro" id="IPR000867">
    <property type="entry name" value="IGFBP-like"/>
</dbReference>
<sequence length="183" mass="19985">MALTFVQVAFSGLAVVEIFSFPAKQHVCCQQCGGPCQCTSVPVCPEGVPLIPDGCQCCRMCARQQGEACTERYLCDSQRGLQCDYSASFPDDPGECVSQTELGCEHNGVFYKEGQVFQPSCALRCRCSGGGVTCVPRCREDVRLPSPDCPHPRRVQPPGKCCKEWVCENMNNSVLEDALRGLF</sequence>
<feature type="domain" description="IGFBP N-terminal" evidence="5">
    <location>
        <begin position="25"/>
        <end position="99"/>
    </location>
</feature>
<dbReference type="GO" id="GO:0007155">
    <property type="term" value="P:cell adhesion"/>
    <property type="evidence" value="ECO:0007669"/>
    <property type="project" value="TreeGrafter"/>
</dbReference>
<dbReference type="PANTHER" id="PTHR11348:SF22">
    <property type="entry name" value="CCN FAMILY MEMBER 5"/>
    <property type="match status" value="1"/>
</dbReference>
<dbReference type="InterPro" id="IPR009030">
    <property type="entry name" value="Growth_fac_rcpt_cys_sf"/>
</dbReference>
<organism evidence="6 7">
    <name type="scientific">Triplophysa tibetana</name>
    <dbReference type="NCBI Taxonomy" id="1572043"/>
    <lineage>
        <taxon>Eukaryota</taxon>
        <taxon>Metazoa</taxon>
        <taxon>Chordata</taxon>
        <taxon>Craniata</taxon>
        <taxon>Vertebrata</taxon>
        <taxon>Euteleostomi</taxon>
        <taxon>Actinopterygii</taxon>
        <taxon>Neopterygii</taxon>
        <taxon>Teleostei</taxon>
        <taxon>Ostariophysi</taxon>
        <taxon>Cypriniformes</taxon>
        <taxon>Nemacheilidae</taxon>
        <taxon>Triplophysa</taxon>
    </lineage>
</organism>
<evidence type="ECO:0000313" key="6">
    <source>
        <dbReference type="EMBL" id="KAA0707129.1"/>
    </source>
</evidence>
<dbReference type="PROSITE" id="PS01208">
    <property type="entry name" value="VWFC_1"/>
    <property type="match status" value="1"/>
</dbReference>
<keyword evidence="2" id="KW-1015">Disulfide bond</keyword>
<reference evidence="6 7" key="1">
    <citation type="journal article" date="2019" name="Mol. Ecol. Resour.">
        <title>Chromosome-level genome assembly of Triplophysa tibetana, a fish adapted to the harsh high-altitude environment of the Tibetan Plateau.</title>
        <authorList>
            <person name="Yang X."/>
            <person name="Liu H."/>
            <person name="Ma Z."/>
            <person name="Zou Y."/>
            <person name="Zou M."/>
            <person name="Mao Y."/>
            <person name="Li X."/>
            <person name="Wang H."/>
            <person name="Chen T."/>
            <person name="Wang W."/>
            <person name="Yang R."/>
        </authorList>
    </citation>
    <scope>NUCLEOTIDE SEQUENCE [LARGE SCALE GENOMIC DNA]</scope>
    <source>
        <strain evidence="6">TTIB1903HZAU</strain>
        <tissue evidence="6">Muscle</tissue>
    </source>
</reference>
<dbReference type="InterPro" id="IPR001007">
    <property type="entry name" value="VWF_dom"/>
</dbReference>
<dbReference type="SMART" id="SM00121">
    <property type="entry name" value="IB"/>
    <property type="match status" value="1"/>
</dbReference>
<dbReference type="PROSITE" id="PS50184">
    <property type="entry name" value="VWFC_2"/>
    <property type="match status" value="1"/>
</dbReference>
<keyword evidence="1 3" id="KW-0732">Signal</keyword>
<evidence type="ECO:0000256" key="1">
    <source>
        <dbReference type="ARBA" id="ARBA00022729"/>
    </source>
</evidence>
<dbReference type="GO" id="GO:0045597">
    <property type="term" value="P:positive regulation of cell differentiation"/>
    <property type="evidence" value="ECO:0007669"/>
    <property type="project" value="TreeGrafter"/>
</dbReference>
<dbReference type="SUPFAM" id="SSF57603">
    <property type="entry name" value="FnI-like domain"/>
    <property type="match status" value="1"/>
</dbReference>
<keyword evidence="7" id="KW-1185">Reference proteome</keyword>